<dbReference type="EMBL" id="NISJ01000006">
    <property type="protein sequence ID" value="OWQ96279.1"/>
    <property type="molecule type" value="Genomic_DNA"/>
</dbReference>
<evidence type="ECO:0000313" key="2">
    <source>
        <dbReference type="EMBL" id="OWQ96279.1"/>
    </source>
</evidence>
<comment type="caution">
    <text evidence="2">The sequence shown here is derived from an EMBL/GenBank/DDBJ whole genome shotgun (WGS) entry which is preliminary data.</text>
</comment>
<evidence type="ECO:0000256" key="1">
    <source>
        <dbReference type="SAM" id="SignalP"/>
    </source>
</evidence>
<organism evidence="2 3">
    <name type="scientific">Sphingopyxis witflariensis</name>
    <dbReference type="NCBI Taxonomy" id="173675"/>
    <lineage>
        <taxon>Bacteria</taxon>
        <taxon>Pseudomonadati</taxon>
        <taxon>Pseudomonadota</taxon>
        <taxon>Alphaproteobacteria</taxon>
        <taxon>Sphingomonadales</taxon>
        <taxon>Sphingomonadaceae</taxon>
        <taxon>Sphingopyxis</taxon>
    </lineage>
</organism>
<accession>A0A246JTE3</accession>
<sequence length="109" mass="11687">MKKLLILAALTAASFGQPVLAQPAPANPSMIVQHKDLDLRTEAGARTLDRRIWRAAVAVCGSASDFDLAGQNDVRHCRNETRTLASAQAEMVIANASHGQPIRVSSIQK</sequence>
<protein>
    <submittedName>
        <fullName evidence="2">UrcA family protein</fullName>
    </submittedName>
</protein>
<evidence type="ECO:0000313" key="3">
    <source>
        <dbReference type="Proteomes" id="UP000197097"/>
    </source>
</evidence>
<dbReference type="NCBIfam" id="TIGR04433">
    <property type="entry name" value="UrcA_uranyl"/>
    <property type="match status" value="1"/>
</dbReference>
<gene>
    <name evidence="2" type="ORF">CDQ91_12235</name>
</gene>
<dbReference type="OrthoDB" id="7450905at2"/>
<dbReference type="AlphaFoldDB" id="A0A246JTE3"/>
<feature type="chain" id="PRO_5013009784" evidence="1">
    <location>
        <begin position="22"/>
        <end position="109"/>
    </location>
</feature>
<feature type="signal peptide" evidence="1">
    <location>
        <begin position="1"/>
        <end position="21"/>
    </location>
</feature>
<dbReference type="InterPro" id="IPR030972">
    <property type="entry name" value="UrcA_uranyl"/>
</dbReference>
<dbReference type="RefSeq" id="WP_088473027.1">
    <property type="nucleotide sequence ID" value="NZ_NISJ01000006.1"/>
</dbReference>
<dbReference type="Proteomes" id="UP000197097">
    <property type="component" value="Unassembled WGS sequence"/>
</dbReference>
<keyword evidence="3" id="KW-1185">Reference proteome</keyword>
<keyword evidence="1" id="KW-0732">Signal</keyword>
<name>A0A246JTE3_9SPHN</name>
<proteinExistence type="predicted"/>
<reference evidence="2 3" key="1">
    <citation type="journal article" date="2002" name="Int. J. Syst. Evol. Microbiol.">
        <title>Sphingopyxis witflariensis sp. nov., isolated from activated sludge.</title>
        <authorList>
            <person name="Kampfer P."/>
            <person name="Witzenberger R."/>
            <person name="Denner E.B."/>
            <person name="Busse H.J."/>
            <person name="Neef A."/>
        </authorList>
    </citation>
    <scope>NUCLEOTIDE SEQUENCE [LARGE SCALE GENOMIC DNA]</scope>
    <source>
        <strain evidence="2 3">DSM 14551</strain>
    </source>
</reference>